<dbReference type="SUPFAM" id="SSF55874">
    <property type="entry name" value="ATPase domain of HSP90 chaperone/DNA topoisomerase II/histidine kinase"/>
    <property type="match status" value="1"/>
</dbReference>
<comment type="catalytic activity">
    <reaction evidence="1">
        <text>ATP + protein L-histidine = ADP + protein N-phospho-L-histidine.</text>
        <dbReference type="EC" id="2.7.13.3"/>
    </reaction>
</comment>
<accession>A0A2W4XGI6</accession>
<reference evidence="7 8" key="2">
    <citation type="submission" date="2018-06" db="EMBL/GenBank/DDBJ databases">
        <title>Metagenomic assembly of (sub)arctic Cyanobacteria and their associated microbiome from non-axenic cultures.</title>
        <authorList>
            <person name="Baurain D."/>
        </authorList>
    </citation>
    <scope>NUCLEOTIDE SEQUENCE [LARGE SCALE GENOMIC DNA]</scope>
    <source>
        <strain evidence="7">ULC027bin1</strain>
    </source>
</reference>
<dbReference type="InterPro" id="IPR003594">
    <property type="entry name" value="HATPase_dom"/>
</dbReference>
<dbReference type="AlphaFoldDB" id="A0A2W4XGI6"/>
<dbReference type="SMART" id="SM00387">
    <property type="entry name" value="HATPase_c"/>
    <property type="match status" value="1"/>
</dbReference>
<dbReference type="GO" id="GO:0004673">
    <property type="term" value="F:protein histidine kinase activity"/>
    <property type="evidence" value="ECO:0007669"/>
    <property type="project" value="UniProtKB-EC"/>
</dbReference>
<dbReference type="InterPro" id="IPR005467">
    <property type="entry name" value="His_kinase_dom"/>
</dbReference>
<keyword evidence="5" id="KW-0902">Two-component regulatory system</keyword>
<proteinExistence type="predicted"/>
<evidence type="ECO:0000256" key="1">
    <source>
        <dbReference type="ARBA" id="ARBA00000085"/>
    </source>
</evidence>
<reference evidence="8" key="1">
    <citation type="submission" date="2018-04" db="EMBL/GenBank/DDBJ databases">
        <authorList>
            <person name="Cornet L."/>
        </authorList>
    </citation>
    <scope>NUCLEOTIDE SEQUENCE [LARGE SCALE GENOMIC DNA]</scope>
</reference>
<evidence type="ECO:0000256" key="3">
    <source>
        <dbReference type="ARBA" id="ARBA00022679"/>
    </source>
</evidence>
<dbReference type="InterPro" id="IPR036890">
    <property type="entry name" value="HATPase_C_sf"/>
</dbReference>
<comment type="caution">
    <text evidence="7">The sequence shown here is derived from an EMBL/GenBank/DDBJ whole genome shotgun (WGS) entry which is preliminary data.</text>
</comment>
<dbReference type="InterPro" id="IPR050736">
    <property type="entry name" value="Sensor_HK_Regulatory"/>
</dbReference>
<dbReference type="EMBL" id="QBMP01000081">
    <property type="protein sequence ID" value="PZO56074.1"/>
    <property type="molecule type" value="Genomic_DNA"/>
</dbReference>
<dbReference type="PRINTS" id="PR00344">
    <property type="entry name" value="BCTRLSENSOR"/>
</dbReference>
<sequence length="77" mass="8074">WVSVIDTGTGIAAEDLPRVFERFWRADRSRSSSSGGSGIGLAICQRLVALQGGQIVAASELGKGSTFSFSLPIHPVV</sequence>
<organism evidence="7 8">
    <name type="scientific">Phormidesmis priestleyi</name>
    <dbReference type="NCBI Taxonomy" id="268141"/>
    <lineage>
        <taxon>Bacteria</taxon>
        <taxon>Bacillati</taxon>
        <taxon>Cyanobacteriota</taxon>
        <taxon>Cyanophyceae</taxon>
        <taxon>Leptolyngbyales</taxon>
        <taxon>Leptolyngbyaceae</taxon>
        <taxon>Phormidesmis</taxon>
    </lineage>
</organism>
<dbReference type="PROSITE" id="PS50109">
    <property type="entry name" value="HIS_KIN"/>
    <property type="match status" value="1"/>
</dbReference>
<dbReference type="Gene3D" id="3.30.565.10">
    <property type="entry name" value="Histidine kinase-like ATPase, C-terminal domain"/>
    <property type="match status" value="1"/>
</dbReference>
<feature type="domain" description="Histidine kinase" evidence="6">
    <location>
        <begin position="1"/>
        <end position="75"/>
    </location>
</feature>
<dbReference type="Pfam" id="PF02518">
    <property type="entry name" value="HATPase_c"/>
    <property type="match status" value="1"/>
</dbReference>
<gene>
    <name evidence="7" type="ORF">DCF15_09480</name>
</gene>
<keyword evidence="4 7" id="KW-0418">Kinase</keyword>
<dbReference type="InterPro" id="IPR004358">
    <property type="entry name" value="Sig_transdc_His_kin-like_C"/>
</dbReference>
<evidence type="ECO:0000313" key="8">
    <source>
        <dbReference type="Proteomes" id="UP000249794"/>
    </source>
</evidence>
<name>A0A2W4XGI6_9CYAN</name>
<evidence type="ECO:0000256" key="5">
    <source>
        <dbReference type="ARBA" id="ARBA00023012"/>
    </source>
</evidence>
<keyword evidence="3" id="KW-0808">Transferase</keyword>
<dbReference type="GO" id="GO:0000160">
    <property type="term" value="P:phosphorelay signal transduction system"/>
    <property type="evidence" value="ECO:0007669"/>
    <property type="project" value="UniProtKB-KW"/>
</dbReference>
<dbReference type="PANTHER" id="PTHR43711">
    <property type="entry name" value="TWO-COMPONENT HISTIDINE KINASE"/>
    <property type="match status" value="1"/>
</dbReference>
<dbReference type="EC" id="2.7.13.3" evidence="2"/>
<dbReference type="Proteomes" id="UP000249794">
    <property type="component" value="Unassembled WGS sequence"/>
</dbReference>
<evidence type="ECO:0000259" key="6">
    <source>
        <dbReference type="PROSITE" id="PS50109"/>
    </source>
</evidence>
<evidence type="ECO:0000256" key="2">
    <source>
        <dbReference type="ARBA" id="ARBA00012438"/>
    </source>
</evidence>
<protein>
    <recommendedName>
        <fullName evidence="2">histidine kinase</fullName>
        <ecNumber evidence="2">2.7.13.3</ecNumber>
    </recommendedName>
</protein>
<feature type="non-terminal residue" evidence="7">
    <location>
        <position position="1"/>
    </location>
</feature>
<evidence type="ECO:0000313" key="7">
    <source>
        <dbReference type="EMBL" id="PZO56074.1"/>
    </source>
</evidence>
<evidence type="ECO:0000256" key="4">
    <source>
        <dbReference type="ARBA" id="ARBA00022777"/>
    </source>
</evidence>
<dbReference type="PANTHER" id="PTHR43711:SF1">
    <property type="entry name" value="HISTIDINE KINASE 1"/>
    <property type="match status" value="1"/>
</dbReference>